<dbReference type="InterPro" id="IPR036047">
    <property type="entry name" value="F-box-like_dom_sf"/>
</dbReference>
<accession>A0A4D6EH62</accession>
<dbReference type="Proteomes" id="UP001237152">
    <property type="component" value="Segment"/>
</dbReference>
<gene>
    <name evidence="3" type="ORF">pclt_cds_532</name>
</gene>
<dbReference type="InterPro" id="IPR003409">
    <property type="entry name" value="MORN"/>
</dbReference>
<dbReference type="EMBL" id="MK174290">
    <property type="protein sequence ID" value="QBZ81126.1"/>
    <property type="molecule type" value="Genomic_DNA"/>
</dbReference>
<dbReference type="SUPFAM" id="SSF81383">
    <property type="entry name" value="F-box domain"/>
    <property type="match status" value="1"/>
</dbReference>
<name>A0A4D6EH62_9VIRU</name>
<evidence type="ECO:0000256" key="1">
    <source>
        <dbReference type="ARBA" id="ARBA00022737"/>
    </source>
</evidence>
<dbReference type="PANTHER" id="PTHR23084:SF263">
    <property type="entry name" value="MORN REPEAT-CONTAINING PROTEIN 1"/>
    <property type="match status" value="1"/>
</dbReference>
<dbReference type="PANTHER" id="PTHR23084">
    <property type="entry name" value="PHOSPHATIDYLINOSITOL-4-PHOSPHATE 5-KINASE RELATED"/>
    <property type="match status" value="1"/>
</dbReference>
<dbReference type="PROSITE" id="PS50181">
    <property type="entry name" value="FBOX"/>
    <property type="match status" value="1"/>
</dbReference>
<dbReference type="FunFam" id="2.20.110.10:FF:000002">
    <property type="entry name" value="Phosphatidylinositol 4-phosphate 5-kinase 8"/>
    <property type="match status" value="1"/>
</dbReference>
<evidence type="ECO:0000259" key="2">
    <source>
        <dbReference type="PROSITE" id="PS50181"/>
    </source>
</evidence>
<dbReference type="SUPFAM" id="SSF82185">
    <property type="entry name" value="Histone H3 K4-specific methyltransferase SET7/9 N-terminal domain"/>
    <property type="match status" value="3"/>
</dbReference>
<evidence type="ECO:0000313" key="3">
    <source>
        <dbReference type="EMBL" id="QBZ81126.1"/>
    </source>
</evidence>
<keyword evidence="1" id="KW-0677">Repeat</keyword>
<protein>
    <submittedName>
        <fullName evidence="3">Morn repeat incomplete domain containing protein</fullName>
    </submittedName>
</protein>
<dbReference type="Gene3D" id="2.20.110.10">
    <property type="entry name" value="Histone H3 K4-specific methyltransferase SET7/9 N-terminal domain"/>
    <property type="match status" value="4"/>
</dbReference>
<feature type="domain" description="F-box" evidence="2">
    <location>
        <begin position="86"/>
        <end position="133"/>
    </location>
</feature>
<evidence type="ECO:0000313" key="4">
    <source>
        <dbReference type="Proteomes" id="UP001237152"/>
    </source>
</evidence>
<dbReference type="SMART" id="SM00698">
    <property type="entry name" value="MORN"/>
    <property type="match status" value="10"/>
</dbReference>
<reference evidence="3" key="1">
    <citation type="journal article" date="2019" name="Front. Microbiol.">
        <title>Pandoravirus Celtis Illustrates the Microevolution Processes at Work in the Giant Pandoraviridae Genomes.</title>
        <authorList>
            <person name="Legendre M."/>
            <person name="Alempic J.M."/>
            <person name="Philippe N."/>
            <person name="Lartigue A."/>
            <person name="Jeudy S."/>
            <person name="Poirot O."/>
            <person name="Ta N.T."/>
            <person name="Nin S."/>
            <person name="Coute Y."/>
            <person name="Abergel C."/>
            <person name="Claverie J.M."/>
        </authorList>
    </citation>
    <scope>NUCLEOTIDE SEQUENCE</scope>
</reference>
<sequence length="573" mass="64699">MILLFCFIVFFFFVFHIIFWLVRWSTSICAAIFACGWRQRGWPVRASSAKKGVPLRHDPTQSPLLEKISRGTTKRPAGKKRESKVMATLDSLPDELILYMFGASKSIDVVGRLAMTSRRYFLLAADRAFWKHMCLLHYGSPLHEHFEASGKDWRWLYRAQSIEAPSIGPGVGGVIVRGRVYWGDTVDGLPHGYGLGLCLPSRHRVPGAAVRTRRDPNAAVASSNVAVEPRYEGQWHKGFMHGHGRRLYKNYSQHEGLWEDDLPHGPGLRVDSRGWDYRGGWYRGQQHGHGVRTGRTPDKHQTVEQQGERWICRSMSLWANDRTYKGGIANGKPHGYGVCAWPDGEHYTGEYRAGNRHGYGTHVRPTGERYEGEYRDGYRHGYGVFTSPSGECYKGEWVDDKARGHGVYIWPDGACHRGEWYDGKRCGYGVSTWSSGSRYEGEWLDDKRHGHGVYVWPTGCRYEGEWLDDKRHGYGVSTWTAAGRHKHQQLRGCDSPMDPRTSVDVQQHNGLWHNDRAHGPGDLTYTDGSALRGVWCDSMLTEAEVARHCPESCTGDMCTCVAGRAAVIASVPP</sequence>
<dbReference type="Pfam" id="PF02493">
    <property type="entry name" value="MORN"/>
    <property type="match status" value="11"/>
</dbReference>
<proteinExistence type="predicted"/>
<organism evidence="3 4">
    <name type="scientific">Pandoravirus celtis</name>
    <dbReference type="NCBI Taxonomy" id="2568002"/>
    <lineage>
        <taxon>Viruses</taxon>
        <taxon>Pandoravirus</taxon>
    </lineage>
</organism>
<dbReference type="InterPro" id="IPR001810">
    <property type="entry name" value="F-box_dom"/>
</dbReference>